<evidence type="ECO:0000256" key="5">
    <source>
        <dbReference type="ARBA" id="ARBA00018863"/>
    </source>
</evidence>
<evidence type="ECO:0000256" key="12">
    <source>
        <dbReference type="ARBA" id="ARBA00023175"/>
    </source>
</evidence>
<evidence type="ECO:0000256" key="8">
    <source>
        <dbReference type="ARBA" id="ARBA00022701"/>
    </source>
</evidence>
<evidence type="ECO:0000256" key="6">
    <source>
        <dbReference type="ARBA" id="ARBA00022473"/>
    </source>
</evidence>
<dbReference type="Gene3D" id="3.40.50.300">
    <property type="entry name" value="P-loop containing nucleotide triphosphate hydrolases"/>
    <property type="match status" value="1"/>
</dbReference>
<dbReference type="InterPro" id="IPR022780">
    <property type="entry name" value="Dynein_light_int_chain"/>
</dbReference>
<name>A0AAN9ZB72_9ORTH</name>
<evidence type="ECO:0000256" key="7">
    <source>
        <dbReference type="ARBA" id="ARBA00022490"/>
    </source>
</evidence>
<evidence type="ECO:0000256" key="3">
    <source>
        <dbReference type="ARBA" id="ARBA00004430"/>
    </source>
</evidence>
<sequence length="373" mass="41725">MAKSAVTRSPRHEMLYDIGMPTSTSTLKDIAIKQCNDIYDGVIIPANQPREHTVLFIGSKGVGKTSLITRFLDREETPKSTLALEYTYGRKSRKSLVKDICHIWELGGGSVLVPLLDAPLASLTSLHNLSVVLMLDLSAPHHLWFTLETLLKAVLASVRKNAGSDMQSLQEAAWNLVGMDHPDREFLDPFPVPLVILGGKYDKFQDFDPEKKKAVCRSLRYVAHTLGASLQFYSLKEPGLIKKAKDLLSYHGFGTSPIKSISQDYNKPLIIPPGSDSMQQIGGLGSVGMPPRNRNVAQNGPGAALEHWKHTFTTHFPQEASEKNVMPEDPCKDLNYLEPVIDDLRMQKDEELELYCREVERRSKFRSDLDLDI</sequence>
<evidence type="ECO:0000256" key="13">
    <source>
        <dbReference type="ARBA" id="ARBA00023212"/>
    </source>
</evidence>
<dbReference type="InterPro" id="IPR027417">
    <property type="entry name" value="P-loop_NTPase"/>
</dbReference>
<dbReference type="GO" id="GO:0005930">
    <property type="term" value="C:axoneme"/>
    <property type="evidence" value="ECO:0007669"/>
    <property type="project" value="UniProtKB-SubCell"/>
</dbReference>
<keyword evidence="8" id="KW-0493">Microtubule</keyword>
<evidence type="ECO:0000256" key="14">
    <source>
        <dbReference type="ARBA" id="ARBA00023273"/>
    </source>
</evidence>
<dbReference type="SUPFAM" id="SSF52540">
    <property type="entry name" value="P-loop containing nucleoside triphosphate hydrolases"/>
    <property type="match status" value="1"/>
</dbReference>
<dbReference type="GO" id="GO:0035721">
    <property type="term" value="P:intraciliary retrograde transport"/>
    <property type="evidence" value="ECO:0007669"/>
    <property type="project" value="InterPro"/>
</dbReference>
<dbReference type="GO" id="GO:0005813">
    <property type="term" value="C:centrosome"/>
    <property type="evidence" value="ECO:0007669"/>
    <property type="project" value="UniProtKB-SubCell"/>
</dbReference>
<dbReference type="PANTHER" id="PTHR13236:SF0">
    <property type="entry name" value="CYTOPLASMIC DYNEIN 2 LIGHT INTERMEDIATE CHAIN 1"/>
    <property type="match status" value="1"/>
</dbReference>
<keyword evidence="12" id="KW-0505">Motor protein</keyword>
<keyword evidence="9" id="KW-0970">Cilium biogenesis/degradation</keyword>
<dbReference type="EMBL" id="JAZDUA010000083">
    <property type="protein sequence ID" value="KAK7868979.1"/>
    <property type="molecule type" value="Genomic_DNA"/>
</dbReference>
<evidence type="ECO:0000256" key="1">
    <source>
        <dbReference type="ARBA" id="ARBA00004120"/>
    </source>
</evidence>
<keyword evidence="16" id="KW-1185">Reference proteome</keyword>
<dbReference type="GO" id="GO:0035735">
    <property type="term" value="P:intraciliary transport involved in cilium assembly"/>
    <property type="evidence" value="ECO:0007669"/>
    <property type="project" value="InterPro"/>
</dbReference>
<dbReference type="GO" id="GO:0005868">
    <property type="term" value="C:cytoplasmic dynein complex"/>
    <property type="evidence" value="ECO:0007669"/>
    <property type="project" value="InterPro"/>
</dbReference>
<keyword evidence="11" id="KW-0969">Cilium</keyword>
<evidence type="ECO:0000256" key="2">
    <source>
        <dbReference type="ARBA" id="ARBA00004300"/>
    </source>
</evidence>
<comment type="subcellular location">
    <subcellularLocation>
        <location evidence="3">Cytoplasm</location>
        <location evidence="3">Cytoskeleton</location>
        <location evidence="3">Cilium axoneme</location>
    </subcellularLocation>
    <subcellularLocation>
        <location evidence="1">Cytoplasm</location>
        <location evidence="1">Cytoskeleton</location>
        <location evidence="1">Cilium basal body</location>
    </subcellularLocation>
    <subcellularLocation>
        <location evidence="2">Cytoplasm</location>
        <location evidence="2">Cytoskeleton</location>
        <location evidence="2">Microtubule organizing center</location>
        <location evidence="2">Centrosome</location>
    </subcellularLocation>
</comment>
<evidence type="ECO:0000256" key="10">
    <source>
        <dbReference type="ARBA" id="ARBA00023017"/>
    </source>
</evidence>
<accession>A0AAN9ZB72</accession>
<keyword evidence="10" id="KW-0243">Dynein</keyword>
<dbReference type="PRINTS" id="PR00449">
    <property type="entry name" value="RASTRNSFRMNG"/>
</dbReference>
<keyword evidence="7" id="KW-0963">Cytoplasm</keyword>
<dbReference type="AlphaFoldDB" id="A0AAN9ZB72"/>
<evidence type="ECO:0000313" key="16">
    <source>
        <dbReference type="Proteomes" id="UP001378592"/>
    </source>
</evidence>
<proteinExistence type="inferred from homology"/>
<evidence type="ECO:0000313" key="15">
    <source>
        <dbReference type="EMBL" id="KAK7868979.1"/>
    </source>
</evidence>
<gene>
    <name evidence="15" type="ORF">R5R35_013904</name>
</gene>
<dbReference type="GO" id="GO:0005874">
    <property type="term" value="C:microtubule"/>
    <property type="evidence" value="ECO:0007669"/>
    <property type="project" value="UniProtKB-KW"/>
</dbReference>
<protein>
    <recommendedName>
        <fullName evidence="5">Cytoplasmic dynein 2 light intermediate chain 1</fullName>
    </recommendedName>
</protein>
<comment type="similarity">
    <text evidence="4">Belongs to the dynein light intermediate chain family.</text>
</comment>
<dbReference type="GO" id="GO:0036064">
    <property type="term" value="C:ciliary basal body"/>
    <property type="evidence" value="ECO:0007669"/>
    <property type="project" value="TreeGrafter"/>
</dbReference>
<dbReference type="InterPro" id="IPR040045">
    <property type="entry name" value="DYNC2LI1"/>
</dbReference>
<evidence type="ECO:0000256" key="9">
    <source>
        <dbReference type="ARBA" id="ARBA00022794"/>
    </source>
</evidence>
<keyword evidence="13" id="KW-0206">Cytoskeleton</keyword>
<keyword evidence="14" id="KW-0966">Cell projection</keyword>
<dbReference type="PANTHER" id="PTHR13236">
    <property type="entry name" value="DYNEIN 2 LIGHT INTERMEDIATE CHAIN, ISOFORM 2"/>
    <property type="match status" value="1"/>
</dbReference>
<comment type="caution">
    <text evidence="15">The sequence shown here is derived from an EMBL/GenBank/DDBJ whole genome shotgun (WGS) entry which is preliminary data.</text>
</comment>
<dbReference type="GO" id="GO:0045504">
    <property type="term" value="F:dynein heavy chain binding"/>
    <property type="evidence" value="ECO:0007669"/>
    <property type="project" value="TreeGrafter"/>
</dbReference>
<keyword evidence="6" id="KW-0217">Developmental protein</keyword>
<reference evidence="15 16" key="1">
    <citation type="submission" date="2024-03" db="EMBL/GenBank/DDBJ databases">
        <title>The genome assembly and annotation of the cricket Gryllus longicercus Weissman &amp; Gray.</title>
        <authorList>
            <person name="Szrajer S."/>
            <person name="Gray D."/>
            <person name="Ylla G."/>
        </authorList>
    </citation>
    <scope>NUCLEOTIDE SEQUENCE [LARGE SCALE GENOMIC DNA]</scope>
    <source>
        <strain evidence="15">DAG 2021-001</strain>
        <tissue evidence="15">Whole body minus gut</tissue>
    </source>
</reference>
<dbReference type="Proteomes" id="UP001378592">
    <property type="component" value="Unassembled WGS sequence"/>
</dbReference>
<evidence type="ECO:0000256" key="4">
    <source>
        <dbReference type="ARBA" id="ARBA00006831"/>
    </source>
</evidence>
<dbReference type="Pfam" id="PF05783">
    <property type="entry name" value="DLIC"/>
    <property type="match status" value="1"/>
</dbReference>
<evidence type="ECO:0000256" key="11">
    <source>
        <dbReference type="ARBA" id="ARBA00023069"/>
    </source>
</evidence>
<organism evidence="15 16">
    <name type="scientific">Gryllus longicercus</name>
    <dbReference type="NCBI Taxonomy" id="2509291"/>
    <lineage>
        <taxon>Eukaryota</taxon>
        <taxon>Metazoa</taxon>
        <taxon>Ecdysozoa</taxon>
        <taxon>Arthropoda</taxon>
        <taxon>Hexapoda</taxon>
        <taxon>Insecta</taxon>
        <taxon>Pterygota</taxon>
        <taxon>Neoptera</taxon>
        <taxon>Polyneoptera</taxon>
        <taxon>Orthoptera</taxon>
        <taxon>Ensifera</taxon>
        <taxon>Gryllidea</taxon>
        <taxon>Grylloidea</taxon>
        <taxon>Gryllidae</taxon>
        <taxon>Gryllinae</taxon>
        <taxon>Gryllus</taxon>
    </lineage>
</organism>